<dbReference type="PANTHER" id="PTHR42924:SF3">
    <property type="entry name" value="POLYMERASE_HISTIDINOL PHOSPHATASE N-TERMINAL DOMAIN-CONTAINING PROTEIN"/>
    <property type="match status" value="1"/>
</dbReference>
<accession>A0A0W8DHA9</accession>
<sequence length="383" mass="41783">MVSASSSGHRKKKKVKKSSKRKPVNLQANFNPYEALSDAMFPSNDDHHSSAHVEARDSSEAGDAACGDFHLHSEVIAKAAANGVTFMSLTDHDTMAGVSEAIAAAQKHGVLVFPGVEISAEVKGGENLHILGYFYPGSNSAELEQQLLKIRTGRHKRGKGMLKKLEAMGIKLKWERVLEIAGEAAPGRPHVAEALVESGHVANFRQAFARYLHNDGPAYVEDPIALVPELAKMGIQGIEVYHDSNKIDMYGALAKESGLLRMGGSDFHGIDPTTERAPGAIPFPRVHVDRFLVHALDVWERPLVERLRSMAEALKSAGPEASTSEELLIWKEQEPLVHRTLAELGMGIEIVKKEDSHDGSSDNTKANVTDGHYRTIRVTTLSR</sequence>
<reference evidence="3 4" key="1">
    <citation type="submission" date="2015-11" db="EMBL/GenBank/DDBJ databases">
        <title>Genomes and virulence difference between two physiological races of Phytophthora nicotianae.</title>
        <authorList>
            <person name="Liu H."/>
            <person name="Ma X."/>
            <person name="Yu H."/>
            <person name="Fang D."/>
            <person name="Li Y."/>
            <person name="Wang X."/>
            <person name="Wang W."/>
            <person name="Dong Y."/>
            <person name="Xiao B."/>
        </authorList>
    </citation>
    <scope>NUCLEOTIDE SEQUENCE [LARGE SCALE GENOMIC DNA]</scope>
    <source>
        <strain evidence="4">race 1</strain>
    </source>
</reference>
<evidence type="ECO:0000259" key="2">
    <source>
        <dbReference type="SMART" id="SM00481"/>
    </source>
</evidence>
<evidence type="ECO:0000313" key="4">
    <source>
        <dbReference type="Proteomes" id="UP000054636"/>
    </source>
</evidence>
<dbReference type="FunFam" id="1.10.150.650:FF:000003">
    <property type="entry name" value="Php domain n-terminal region:php domain c-terminal region"/>
    <property type="match status" value="1"/>
</dbReference>
<evidence type="ECO:0000256" key="1">
    <source>
        <dbReference type="SAM" id="MobiDB-lite"/>
    </source>
</evidence>
<name>A0A0W8DHA9_PHYNI</name>
<dbReference type="CDD" id="cd07438">
    <property type="entry name" value="PHP_HisPPase_AMP"/>
    <property type="match status" value="1"/>
</dbReference>
<dbReference type="InterPro" id="IPR003141">
    <property type="entry name" value="Pol/His_phosphatase_N"/>
</dbReference>
<dbReference type="EMBL" id="LNFP01000210">
    <property type="protein sequence ID" value="KUF95684.1"/>
    <property type="molecule type" value="Genomic_DNA"/>
</dbReference>
<dbReference type="InterPro" id="IPR016195">
    <property type="entry name" value="Pol/histidinol_Pase-like"/>
</dbReference>
<protein>
    <recommendedName>
        <fullName evidence="2">Polymerase/histidinol phosphatase N-terminal domain-containing protein</fullName>
    </recommendedName>
</protein>
<dbReference type="Gene3D" id="1.10.150.650">
    <property type="match status" value="1"/>
</dbReference>
<dbReference type="Proteomes" id="UP000054636">
    <property type="component" value="Unassembled WGS sequence"/>
</dbReference>
<feature type="region of interest" description="Disordered" evidence="1">
    <location>
        <begin position="1"/>
        <end position="59"/>
    </location>
</feature>
<organism evidence="3 4">
    <name type="scientific">Phytophthora nicotianae</name>
    <name type="common">Potato buckeye rot agent</name>
    <name type="synonym">Phytophthora parasitica</name>
    <dbReference type="NCBI Taxonomy" id="4792"/>
    <lineage>
        <taxon>Eukaryota</taxon>
        <taxon>Sar</taxon>
        <taxon>Stramenopiles</taxon>
        <taxon>Oomycota</taxon>
        <taxon>Peronosporomycetes</taxon>
        <taxon>Peronosporales</taxon>
        <taxon>Peronosporaceae</taxon>
        <taxon>Phytophthora</taxon>
    </lineage>
</organism>
<proteinExistence type="predicted"/>
<dbReference type="GO" id="GO:0035312">
    <property type="term" value="F:5'-3' DNA exonuclease activity"/>
    <property type="evidence" value="ECO:0007669"/>
    <property type="project" value="TreeGrafter"/>
</dbReference>
<feature type="compositionally biased region" description="Basic and acidic residues" evidence="1">
    <location>
        <begin position="44"/>
        <end position="59"/>
    </location>
</feature>
<gene>
    <name evidence="3" type="ORF">AM588_10009339</name>
</gene>
<dbReference type="AlphaFoldDB" id="A0A0W8DHA9"/>
<feature type="domain" description="Polymerase/histidinol phosphatase N-terminal" evidence="2">
    <location>
        <begin position="67"/>
        <end position="122"/>
    </location>
</feature>
<dbReference type="SMART" id="SM00481">
    <property type="entry name" value="POLIIIAc"/>
    <property type="match status" value="1"/>
</dbReference>
<evidence type="ECO:0000313" key="3">
    <source>
        <dbReference type="EMBL" id="KUF95684.1"/>
    </source>
</evidence>
<dbReference type="Gene3D" id="3.20.20.140">
    <property type="entry name" value="Metal-dependent hydrolases"/>
    <property type="match status" value="1"/>
</dbReference>
<comment type="caution">
    <text evidence="3">The sequence shown here is derived from an EMBL/GenBank/DDBJ whole genome shotgun (WGS) entry which is preliminary data.</text>
</comment>
<feature type="compositionally biased region" description="Basic residues" evidence="1">
    <location>
        <begin position="8"/>
        <end position="23"/>
    </location>
</feature>
<dbReference type="GO" id="GO:0004534">
    <property type="term" value="F:5'-3' RNA exonuclease activity"/>
    <property type="evidence" value="ECO:0007669"/>
    <property type="project" value="TreeGrafter"/>
</dbReference>
<dbReference type="PANTHER" id="PTHR42924">
    <property type="entry name" value="EXONUCLEASE"/>
    <property type="match status" value="1"/>
</dbReference>
<dbReference type="SUPFAM" id="SSF89550">
    <property type="entry name" value="PHP domain-like"/>
    <property type="match status" value="1"/>
</dbReference>
<dbReference type="InterPro" id="IPR052018">
    <property type="entry name" value="PHP_domain"/>
</dbReference>